<evidence type="ECO:0000256" key="1">
    <source>
        <dbReference type="ARBA" id="ARBA00004477"/>
    </source>
</evidence>
<comment type="subcellular location">
    <subcellularLocation>
        <location evidence="1">Endoplasmic reticulum membrane</location>
        <topology evidence="1">Multi-pass membrane protein</topology>
    </subcellularLocation>
</comment>
<comment type="caution">
    <text evidence="11">The sequence shown here is derived from an EMBL/GenBank/DDBJ whole genome shotgun (WGS) entry which is preliminary data.</text>
</comment>
<evidence type="ECO:0000256" key="5">
    <source>
        <dbReference type="ARBA" id="ARBA00022989"/>
    </source>
</evidence>
<evidence type="ECO:0000313" key="12">
    <source>
        <dbReference type="Proteomes" id="UP000436088"/>
    </source>
</evidence>
<evidence type="ECO:0000256" key="2">
    <source>
        <dbReference type="ARBA" id="ARBA00022448"/>
    </source>
</evidence>
<proteinExistence type="inferred from homology"/>
<dbReference type="Proteomes" id="UP000436088">
    <property type="component" value="Unassembled WGS sequence"/>
</dbReference>
<gene>
    <name evidence="11" type="ORF">F3Y22_tig00111276pilonHSYRG00052</name>
</gene>
<evidence type="ECO:0000256" key="4">
    <source>
        <dbReference type="ARBA" id="ARBA00022824"/>
    </source>
</evidence>
<keyword evidence="12" id="KW-1185">Reference proteome</keyword>
<comment type="similarity">
    <text evidence="9">Belongs to the auxin efflux carrier (TC 2.A.69.2) family.</text>
</comment>
<accession>A0A6A2YSL7</accession>
<dbReference type="GO" id="GO:0005789">
    <property type="term" value="C:endoplasmic reticulum membrane"/>
    <property type="evidence" value="ECO:0007669"/>
    <property type="project" value="UniProtKB-SubCell"/>
</dbReference>
<dbReference type="InterPro" id="IPR004776">
    <property type="entry name" value="Mem_transp_PIN-like"/>
</dbReference>
<dbReference type="EMBL" id="VEPZ02001292">
    <property type="protein sequence ID" value="KAE8682032.1"/>
    <property type="molecule type" value="Genomic_DNA"/>
</dbReference>
<name>A0A6A2YSL7_HIBSY</name>
<evidence type="ECO:0000256" key="3">
    <source>
        <dbReference type="ARBA" id="ARBA00022692"/>
    </source>
</evidence>
<evidence type="ECO:0000256" key="10">
    <source>
        <dbReference type="SAM" id="Phobius"/>
    </source>
</evidence>
<evidence type="ECO:0000313" key="11">
    <source>
        <dbReference type="EMBL" id="KAE8682032.1"/>
    </source>
</evidence>
<comment type="function">
    <text evidence="8">Involved in cellular auxin homeostasis by regulating auxin metabolism. Regulates intracellular auxin accumulation at the endoplasmic reticulum and thus auxin availability for nuclear auxin signaling.</text>
</comment>
<dbReference type="PANTHER" id="PTHR31651:SF39">
    <property type="entry name" value="AUXIN EFFLUX CARRIER FAMILY PROTEIN ISOFORM 2"/>
    <property type="match status" value="1"/>
</dbReference>
<protein>
    <submittedName>
        <fullName evidence="11">Auxin efflux carrier family protein isoform 5</fullName>
    </submittedName>
</protein>
<feature type="transmembrane region" description="Helical" evidence="10">
    <location>
        <begin position="6"/>
        <end position="27"/>
    </location>
</feature>
<reference evidence="11" key="1">
    <citation type="submission" date="2019-09" db="EMBL/GenBank/DDBJ databases">
        <title>Draft genome information of white flower Hibiscus syriacus.</title>
        <authorList>
            <person name="Kim Y.-M."/>
        </authorList>
    </citation>
    <scope>NUCLEOTIDE SEQUENCE [LARGE SCALE GENOMIC DNA]</scope>
    <source>
        <strain evidence="11">YM2019G1</strain>
    </source>
</reference>
<sequence length="387" mass="41990">MGFVDLFVVALMPVVEILLVTAVGLFLSIEKISLLGPQASNYMNKIVFYLLNPCLLVSNLAKAITYKSLVTLWFMPLNVLLTFLIGSALGWILIKITKTPKHLRGTLIGCCSTGNLGNFPLIVIPALCEESDSPFSRASTCSTNAQAYASLSMAITAIYTWSYTYLLMSSYAVTTTDQTSIQSSEQASDSCTEPLLMPSYSDGSEKLELPLTDVQGMEKVSLMEKIVHCVKKMLVPSAIGAIIGLIIGGVSPIRNVLIGNDAPLRVVDSSAALIGHAAVPVMTLIMGANLLEGSSDALNSDYDTSYMNGVDINRSEKFENECIGDLRSDSSSECLLAAVGDRRSQSSREVWDSGIRFFIPLCSYVSVRCSPCNQCRYNRTTIQQWSS</sequence>
<feature type="transmembrane region" description="Helical" evidence="10">
    <location>
        <begin position="273"/>
        <end position="291"/>
    </location>
</feature>
<evidence type="ECO:0000256" key="8">
    <source>
        <dbReference type="ARBA" id="ARBA00025100"/>
    </source>
</evidence>
<evidence type="ECO:0000256" key="7">
    <source>
        <dbReference type="ARBA" id="ARBA00023294"/>
    </source>
</evidence>
<feature type="transmembrane region" description="Helical" evidence="10">
    <location>
        <begin position="233"/>
        <end position="253"/>
    </location>
</feature>
<keyword evidence="7" id="KW-0927">Auxin signaling pathway</keyword>
<dbReference type="Pfam" id="PF03547">
    <property type="entry name" value="Mem_trans"/>
    <property type="match status" value="1"/>
</dbReference>
<feature type="transmembrane region" description="Helical" evidence="10">
    <location>
        <begin position="106"/>
        <end position="127"/>
    </location>
</feature>
<evidence type="ECO:0000256" key="9">
    <source>
        <dbReference type="ARBA" id="ARBA00025752"/>
    </source>
</evidence>
<dbReference type="AlphaFoldDB" id="A0A6A2YSL7"/>
<feature type="transmembrane region" description="Helical" evidence="10">
    <location>
        <begin position="147"/>
        <end position="168"/>
    </location>
</feature>
<keyword evidence="4" id="KW-0256">Endoplasmic reticulum</keyword>
<keyword evidence="2" id="KW-0813">Transport</keyword>
<dbReference type="InterPro" id="IPR045033">
    <property type="entry name" value="PILS1/3/4/5/7"/>
</dbReference>
<keyword evidence="6 10" id="KW-0472">Membrane</keyword>
<dbReference type="PANTHER" id="PTHR31651">
    <property type="match status" value="1"/>
</dbReference>
<dbReference type="GO" id="GO:0080162">
    <property type="term" value="P:endoplasmic reticulum to cytosol auxin transport"/>
    <property type="evidence" value="ECO:0007669"/>
    <property type="project" value="InterPro"/>
</dbReference>
<keyword evidence="3 10" id="KW-0812">Transmembrane</keyword>
<organism evidence="11 12">
    <name type="scientific">Hibiscus syriacus</name>
    <name type="common">Rose of Sharon</name>
    <dbReference type="NCBI Taxonomy" id="106335"/>
    <lineage>
        <taxon>Eukaryota</taxon>
        <taxon>Viridiplantae</taxon>
        <taxon>Streptophyta</taxon>
        <taxon>Embryophyta</taxon>
        <taxon>Tracheophyta</taxon>
        <taxon>Spermatophyta</taxon>
        <taxon>Magnoliopsida</taxon>
        <taxon>eudicotyledons</taxon>
        <taxon>Gunneridae</taxon>
        <taxon>Pentapetalae</taxon>
        <taxon>rosids</taxon>
        <taxon>malvids</taxon>
        <taxon>Malvales</taxon>
        <taxon>Malvaceae</taxon>
        <taxon>Malvoideae</taxon>
        <taxon>Hibiscus</taxon>
    </lineage>
</organism>
<keyword evidence="5 10" id="KW-1133">Transmembrane helix</keyword>
<feature type="transmembrane region" description="Helical" evidence="10">
    <location>
        <begin position="72"/>
        <end position="94"/>
    </location>
</feature>
<dbReference type="GO" id="GO:0009734">
    <property type="term" value="P:auxin-activated signaling pathway"/>
    <property type="evidence" value="ECO:0007669"/>
    <property type="project" value="UniProtKB-KW"/>
</dbReference>
<evidence type="ECO:0000256" key="6">
    <source>
        <dbReference type="ARBA" id="ARBA00023136"/>
    </source>
</evidence>